<proteinExistence type="predicted"/>
<keyword evidence="4 6" id="KW-0472">Membrane</keyword>
<sequence>MAPRLVRRRPLIERIKSYLDPLDFLLWLSEQLDSSDLDQWQKEWATPIGLLLNVVFLIARANSGSKTRTGNDVFGEDVGYTGWLAWFSAFIVHLLSLLSFVNAVYTFYRRRHYRLFETSVDAVPSTPSAHRVRVDSSPLSSSPLRFLSSILAGDNAEARSHPDATRDVWQIAVWDPTPFSLRMFCLFSPGHVLVYWIFLPAATSNPRPSTTVITTMMLAAIVTAQLLLLQTSFSQQSKDAAVISKEIMNEYDTKYVHPRTQPLMRDVGTQHMSSRTSKRGTPPDAHNRDSVDVYPPAFIINRGFHTRPNPNYVKHVDPEGAGYTATPSRGVPTGMAVPVQTPAHLRDMSSPIRPQTGIRQPHLRAAGTGDGGSLGVYSHANSPLRKSASTNFIGPQGQRERSLSPQKREGSPLKRSSLAPMPNGQPWGRLQGNSARRETGRF</sequence>
<dbReference type="PANTHER" id="PTHR28293">
    <property type="entry name" value="NUCLEAR RIM PROTEIN 1"/>
    <property type="match status" value="1"/>
</dbReference>
<dbReference type="Proteomes" id="UP001590950">
    <property type="component" value="Unassembled WGS sequence"/>
</dbReference>
<evidence type="ECO:0000256" key="5">
    <source>
        <dbReference type="SAM" id="MobiDB-lite"/>
    </source>
</evidence>
<feature type="region of interest" description="Disordered" evidence="5">
    <location>
        <begin position="347"/>
        <end position="442"/>
    </location>
</feature>
<evidence type="ECO:0000256" key="2">
    <source>
        <dbReference type="ARBA" id="ARBA00022692"/>
    </source>
</evidence>
<evidence type="ECO:0000313" key="8">
    <source>
        <dbReference type="Proteomes" id="UP001590950"/>
    </source>
</evidence>
<name>A0ABR4AQA7_9LECA</name>
<evidence type="ECO:0000256" key="1">
    <source>
        <dbReference type="ARBA" id="ARBA00004127"/>
    </source>
</evidence>
<keyword evidence="3 6" id="KW-1133">Transmembrane helix</keyword>
<comment type="subcellular location">
    <subcellularLocation>
        <location evidence="1">Endomembrane system</location>
        <topology evidence="1">Multi-pass membrane protein</topology>
    </subcellularLocation>
</comment>
<keyword evidence="8" id="KW-1185">Reference proteome</keyword>
<feature type="transmembrane region" description="Helical" evidence="6">
    <location>
        <begin position="210"/>
        <end position="229"/>
    </location>
</feature>
<organism evidence="7 8">
    <name type="scientific">Stereocaulon virgatum</name>
    <dbReference type="NCBI Taxonomy" id="373712"/>
    <lineage>
        <taxon>Eukaryota</taxon>
        <taxon>Fungi</taxon>
        <taxon>Dikarya</taxon>
        <taxon>Ascomycota</taxon>
        <taxon>Pezizomycotina</taxon>
        <taxon>Lecanoromycetes</taxon>
        <taxon>OSLEUM clade</taxon>
        <taxon>Lecanoromycetidae</taxon>
        <taxon>Lecanorales</taxon>
        <taxon>Lecanorineae</taxon>
        <taxon>Stereocaulaceae</taxon>
        <taxon>Stereocaulon</taxon>
    </lineage>
</organism>
<feature type="transmembrane region" description="Helical" evidence="6">
    <location>
        <begin position="83"/>
        <end position="108"/>
    </location>
</feature>
<evidence type="ECO:0000313" key="7">
    <source>
        <dbReference type="EMBL" id="KAL2046966.1"/>
    </source>
</evidence>
<gene>
    <name evidence="7" type="ORF">N7G274_000984</name>
</gene>
<feature type="transmembrane region" description="Helical" evidence="6">
    <location>
        <begin position="179"/>
        <end position="198"/>
    </location>
</feature>
<feature type="transmembrane region" description="Helical" evidence="6">
    <location>
        <begin position="44"/>
        <end position="63"/>
    </location>
</feature>
<feature type="region of interest" description="Disordered" evidence="5">
    <location>
        <begin position="259"/>
        <end position="291"/>
    </location>
</feature>
<dbReference type="InterPro" id="IPR018819">
    <property type="entry name" value="Nur1/Mug154"/>
</dbReference>
<comment type="caution">
    <text evidence="7">The sequence shown here is derived from an EMBL/GenBank/DDBJ whole genome shotgun (WGS) entry which is preliminary data.</text>
</comment>
<keyword evidence="2 6" id="KW-0812">Transmembrane</keyword>
<evidence type="ECO:0008006" key="9">
    <source>
        <dbReference type="Google" id="ProtNLM"/>
    </source>
</evidence>
<dbReference type="EMBL" id="JBEFKJ010000003">
    <property type="protein sequence ID" value="KAL2046966.1"/>
    <property type="molecule type" value="Genomic_DNA"/>
</dbReference>
<protein>
    <recommendedName>
        <fullName evidence="9">Meiotically up-regulated gene 154 protein</fullName>
    </recommendedName>
</protein>
<evidence type="ECO:0000256" key="4">
    <source>
        <dbReference type="ARBA" id="ARBA00023136"/>
    </source>
</evidence>
<evidence type="ECO:0000256" key="3">
    <source>
        <dbReference type="ARBA" id="ARBA00022989"/>
    </source>
</evidence>
<feature type="compositionally biased region" description="Basic and acidic residues" evidence="5">
    <location>
        <begin position="398"/>
        <end position="412"/>
    </location>
</feature>
<reference evidence="7 8" key="1">
    <citation type="submission" date="2024-09" db="EMBL/GenBank/DDBJ databases">
        <title>Rethinking Asexuality: The Enigmatic Case of Functional Sexual Genes in Lepraria (Stereocaulaceae).</title>
        <authorList>
            <person name="Doellman M."/>
            <person name="Sun Y."/>
            <person name="Barcenas-Pena A."/>
            <person name="Lumbsch H.T."/>
            <person name="Grewe F."/>
        </authorList>
    </citation>
    <scope>NUCLEOTIDE SEQUENCE [LARGE SCALE GENOMIC DNA]</scope>
    <source>
        <strain evidence="7 8">Mercado 3170</strain>
    </source>
</reference>
<evidence type="ECO:0000256" key="6">
    <source>
        <dbReference type="SAM" id="Phobius"/>
    </source>
</evidence>
<accession>A0ABR4AQA7</accession>
<dbReference type="Pfam" id="PF10332">
    <property type="entry name" value="DUF2418"/>
    <property type="match status" value="1"/>
</dbReference>
<dbReference type="PANTHER" id="PTHR28293:SF1">
    <property type="entry name" value="NUCLEAR RIM PROTEIN 1"/>
    <property type="match status" value="1"/>
</dbReference>